<dbReference type="EMBL" id="ANOH01000437">
    <property type="protein sequence ID" value="EMI52331.1"/>
    <property type="molecule type" value="Genomic_DNA"/>
</dbReference>
<gene>
    <name evidence="3" type="ORF">RSSM_06237</name>
</gene>
<protein>
    <submittedName>
        <fullName evidence="3">Uncharacterized protein</fullName>
    </submittedName>
</protein>
<feature type="region of interest" description="Disordered" evidence="1">
    <location>
        <begin position="1"/>
        <end position="36"/>
    </location>
</feature>
<accession>M5U396</accession>
<keyword evidence="2" id="KW-0472">Membrane</keyword>
<evidence type="ECO:0000256" key="1">
    <source>
        <dbReference type="SAM" id="MobiDB-lite"/>
    </source>
</evidence>
<feature type="transmembrane region" description="Helical" evidence="2">
    <location>
        <begin position="55"/>
        <end position="76"/>
    </location>
</feature>
<dbReference type="AlphaFoldDB" id="M5U396"/>
<proteinExistence type="predicted"/>
<keyword evidence="2" id="KW-0812">Transmembrane</keyword>
<evidence type="ECO:0000313" key="4">
    <source>
        <dbReference type="Proteomes" id="UP000011885"/>
    </source>
</evidence>
<sequence length="188" mass="20430">MNTTPASSQQNPASTSAESTPPEPTESTPSTDIDQSAYEDPRSIAPVAQLSARGLFIALGAVCLFPLITLSVYAVIFGKASEHKLPVSVLIDRRPLPTQDGNKRLLEDVVVIENEADFEIPNITVNLNGQYFLYQDKPLAAGEELVVRQAAFATKSNQRWVPGRYRLDDITVTGKLPSGARGVTEVQY</sequence>
<dbReference type="RefSeq" id="WP_008687930.1">
    <property type="nucleotide sequence ID" value="NZ_ANOH01000437.1"/>
</dbReference>
<keyword evidence="4" id="KW-1185">Reference proteome</keyword>
<evidence type="ECO:0000256" key="2">
    <source>
        <dbReference type="SAM" id="Phobius"/>
    </source>
</evidence>
<evidence type="ECO:0000313" key="3">
    <source>
        <dbReference type="EMBL" id="EMI52331.1"/>
    </source>
</evidence>
<feature type="compositionally biased region" description="Low complexity" evidence="1">
    <location>
        <begin position="12"/>
        <end position="31"/>
    </location>
</feature>
<keyword evidence="2" id="KW-1133">Transmembrane helix</keyword>
<organism evidence="3 4">
    <name type="scientific">Rhodopirellula sallentina SM41</name>
    <dbReference type="NCBI Taxonomy" id="1263870"/>
    <lineage>
        <taxon>Bacteria</taxon>
        <taxon>Pseudomonadati</taxon>
        <taxon>Planctomycetota</taxon>
        <taxon>Planctomycetia</taxon>
        <taxon>Pirellulales</taxon>
        <taxon>Pirellulaceae</taxon>
        <taxon>Rhodopirellula</taxon>
    </lineage>
</organism>
<reference evidence="3 4" key="1">
    <citation type="journal article" date="2013" name="Mar. Genomics">
        <title>Expression of sulfatases in Rhodopirellula baltica and the diversity of sulfatases in the genus Rhodopirellula.</title>
        <authorList>
            <person name="Wegner C.E."/>
            <person name="Richter-Heitmann T."/>
            <person name="Klindworth A."/>
            <person name="Klockow C."/>
            <person name="Richter M."/>
            <person name="Achstetter T."/>
            <person name="Glockner F.O."/>
            <person name="Harder J."/>
        </authorList>
    </citation>
    <scope>NUCLEOTIDE SEQUENCE [LARGE SCALE GENOMIC DNA]</scope>
    <source>
        <strain evidence="3 4">SM41</strain>
    </source>
</reference>
<dbReference type="Proteomes" id="UP000011885">
    <property type="component" value="Unassembled WGS sequence"/>
</dbReference>
<name>M5U396_9BACT</name>
<dbReference type="PATRIC" id="fig|1263870.3.peg.6611"/>
<feature type="compositionally biased region" description="Polar residues" evidence="1">
    <location>
        <begin position="1"/>
        <end position="11"/>
    </location>
</feature>
<comment type="caution">
    <text evidence="3">The sequence shown here is derived from an EMBL/GenBank/DDBJ whole genome shotgun (WGS) entry which is preliminary data.</text>
</comment>